<dbReference type="PANTHER" id="PTHR31187">
    <property type="match status" value="1"/>
</dbReference>
<evidence type="ECO:0000256" key="9">
    <source>
        <dbReference type="RuleBase" id="RU363121"/>
    </source>
</evidence>
<dbReference type="Proteomes" id="UP000245872">
    <property type="component" value="Chromosome"/>
</dbReference>
<evidence type="ECO:0000313" key="11">
    <source>
        <dbReference type="Proteomes" id="UP000245872"/>
    </source>
</evidence>
<feature type="transmembrane region" description="Helical" evidence="9">
    <location>
        <begin position="431"/>
        <end position="449"/>
    </location>
</feature>
<feature type="transmembrane region" description="Helical" evidence="9">
    <location>
        <begin position="91"/>
        <end position="110"/>
    </location>
</feature>
<evidence type="ECO:0000256" key="5">
    <source>
        <dbReference type="ARBA" id="ARBA00022741"/>
    </source>
</evidence>
<dbReference type="InterPro" id="IPR004667">
    <property type="entry name" value="ADP_ATP_car_bac_type"/>
</dbReference>
<dbReference type="EMBL" id="CP029619">
    <property type="protein sequence ID" value="AWN81995.1"/>
    <property type="molecule type" value="Genomic_DNA"/>
</dbReference>
<dbReference type="OrthoDB" id="975242at2"/>
<feature type="transmembrane region" description="Helical" evidence="9">
    <location>
        <begin position="25"/>
        <end position="42"/>
    </location>
</feature>
<comment type="similarity">
    <text evidence="2 9">Belongs to the ADP/ATP translocase tlc family.</text>
</comment>
<evidence type="ECO:0000256" key="7">
    <source>
        <dbReference type="ARBA" id="ARBA00022989"/>
    </source>
</evidence>
<feature type="transmembrane region" description="Helical" evidence="9">
    <location>
        <begin position="178"/>
        <end position="197"/>
    </location>
</feature>
<keyword evidence="3 9" id="KW-0813">Transport</keyword>
<feature type="transmembrane region" description="Helical" evidence="9">
    <location>
        <begin position="209"/>
        <end position="227"/>
    </location>
</feature>
<evidence type="ECO:0000256" key="1">
    <source>
        <dbReference type="ARBA" id="ARBA00004141"/>
    </source>
</evidence>
<evidence type="ECO:0000256" key="8">
    <source>
        <dbReference type="ARBA" id="ARBA00023136"/>
    </source>
</evidence>
<feature type="transmembrane region" description="Helical" evidence="9">
    <location>
        <begin position="455"/>
        <end position="474"/>
    </location>
</feature>
<dbReference type="KEGG" id="cher:DK880_00684"/>
<feature type="transmembrane region" description="Helical" evidence="9">
    <location>
        <begin position="62"/>
        <end position="79"/>
    </location>
</feature>
<feature type="transmembrane region" description="Helical" evidence="9">
    <location>
        <begin position="369"/>
        <end position="389"/>
    </location>
</feature>
<dbReference type="RefSeq" id="WP_109997397.1">
    <property type="nucleotide sequence ID" value="NZ_CP029619.1"/>
</dbReference>
<sequence>MSSKQEFGTVRGLLWPIHGHELRKFFPMAFIFLLISFCYALTRSLKDMNMLSGVSATTMYFLKGLGVMPSMILFTLLYGKVSRSMDRDGRFNAVMLYFLVFFVFALTYLLPNKELLQLQFSESFRAQWPRLKGVWEMLAHWPIGLFYIHAEAWGTFAIGVVFWTFANEITAINQAKRFYSFLIIFAALGSIVAGLVLKLESVRANFDQGLKFVIGAICLILIMYRYFSAAIKANPAYYQVEKKPKKTKIKMPFMESMRFLARSKYLMLISVLVIGYGLVIALFEGVLKSQMQKYVATTGDQSLYSGFYADQQIAVGLVSILFTFFFARPILNRGWTFAASTTPVAALGMTFLFFTFLCFGDFLDKFLQKFHITALYMSVLVGIYNVVFVKSVKYVLFDPTKEAVYIPLDEETKVRGKAAVDGVGSRLGKTLASYLIMGMSALFGGGDIANIRMPIVLMIIVVIMIWLTAVKALGKLKAEAEVKHEADRTKA</sequence>
<dbReference type="Pfam" id="PF03219">
    <property type="entry name" value="TLC"/>
    <property type="match status" value="1"/>
</dbReference>
<protein>
    <recommendedName>
        <fullName evidence="9">ADP,ATP carrier protein</fullName>
    </recommendedName>
</protein>
<evidence type="ECO:0000256" key="3">
    <source>
        <dbReference type="ARBA" id="ARBA00022448"/>
    </source>
</evidence>
<name>A0A2Z3LHL6_9BACT</name>
<proteinExistence type="inferred from homology"/>
<dbReference type="GO" id="GO:0016020">
    <property type="term" value="C:membrane"/>
    <property type="evidence" value="ECO:0007669"/>
    <property type="project" value="UniProtKB-SubCell"/>
</dbReference>
<evidence type="ECO:0000313" key="10">
    <source>
        <dbReference type="EMBL" id="AWN81995.1"/>
    </source>
</evidence>
<comment type="subcellular location">
    <subcellularLocation>
        <location evidence="1 9">Membrane</location>
        <topology evidence="1 9">Multi-pass membrane protein</topology>
    </subcellularLocation>
</comment>
<reference evidence="10 11" key="1">
    <citation type="submission" date="2018-05" db="EMBL/GenBank/DDBJ databases">
        <title>Candidatus Cardinium hertigii Genome Assembly.</title>
        <authorList>
            <person name="Showmaker K.C."/>
            <person name="Walden K.O."/>
            <person name="Fields C.J."/>
            <person name="Lambert K.N."/>
            <person name="Hudson M.E."/>
        </authorList>
    </citation>
    <scope>NUCLEOTIDE SEQUENCE [LARGE SCALE GENOMIC DNA]</scope>
    <source>
        <strain evidence="11">cHgTN10</strain>
    </source>
</reference>
<feature type="transmembrane region" description="Helical" evidence="9">
    <location>
        <begin position="343"/>
        <end position="363"/>
    </location>
</feature>
<dbReference type="PANTHER" id="PTHR31187:SF1">
    <property type="entry name" value="ADP,ATP CARRIER PROTEIN 1"/>
    <property type="match status" value="1"/>
</dbReference>
<feature type="transmembrane region" description="Helical" evidence="9">
    <location>
        <begin position="265"/>
        <end position="283"/>
    </location>
</feature>
<dbReference type="AlphaFoldDB" id="A0A2Z3LHL6"/>
<keyword evidence="8 9" id="KW-0472">Membrane</keyword>
<organism evidence="10 11">
    <name type="scientific">Candidatus Cardinium hertigii</name>
    <dbReference type="NCBI Taxonomy" id="247481"/>
    <lineage>
        <taxon>Bacteria</taxon>
        <taxon>Pseudomonadati</taxon>
        <taxon>Bacteroidota</taxon>
        <taxon>Cytophagia</taxon>
        <taxon>Cytophagales</taxon>
        <taxon>Amoebophilaceae</taxon>
        <taxon>Candidatus Cardinium</taxon>
    </lineage>
</organism>
<gene>
    <name evidence="10" type="primary">tlcA_1</name>
    <name evidence="10" type="ORF">DK880_00684</name>
</gene>
<evidence type="ECO:0000256" key="2">
    <source>
        <dbReference type="ARBA" id="ARBA00007127"/>
    </source>
</evidence>
<keyword evidence="4 9" id="KW-0812">Transmembrane</keyword>
<keyword evidence="11" id="KW-1185">Reference proteome</keyword>
<dbReference type="GO" id="GO:0005471">
    <property type="term" value="F:ATP:ADP antiporter activity"/>
    <property type="evidence" value="ECO:0007669"/>
    <property type="project" value="InterPro"/>
</dbReference>
<evidence type="ECO:0000256" key="4">
    <source>
        <dbReference type="ARBA" id="ARBA00022692"/>
    </source>
</evidence>
<dbReference type="GO" id="GO:0005524">
    <property type="term" value="F:ATP binding"/>
    <property type="evidence" value="ECO:0007669"/>
    <property type="project" value="UniProtKB-KW"/>
</dbReference>
<keyword evidence="5 9" id="KW-0547">Nucleotide-binding</keyword>
<keyword evidence="6 9" id="KW-0067">ATP-binding</keyword>
<accession>A0A2Z3LHL6</accession>
<feature type="transmembrane region" description="Helical" evidence="9">
    <location>
        <begin position="313"/>
        <end position="331"/>
    </location>
</feature>
<feature type="transmembrane region" description="Helical" evidence="9">
    <location>
        <begin position="145"/>
        <end position="166"/>
    </location>
</feature>
<evidence type="ECO:0000256" key="6">
    <source>
        <dbReference type="ARBA" id="ARBA00022840"/>
    </source>
</evidence>
<keyword evidence="7 9" id="KW-1133">Transmembrane helix</keyword>